<feature type="domain" description="NID" evidence="11">
    <location>
        <begin position="222"/>
        <end position="309"/>
    </location>
</feature>
<organism evidence="12 13">
    <name type="scientific">Silurus asotus</name>
    <name type="common">Amur catfish</name>
    <name type="synonym">Parasilurus asotus</name>
    <dbReference type="NCBI Taxonomy" id="30991"/>
    <lineage>
        <taxon>Eukaryota</taxon>
        <taxon>Metazoa</taxon>
        <taxon>Chordata</taxon>
        <taxon>Craniata</taxon>
        <taxon>Vertebrata</taxon>
        <taxon>Euteleostomi</taxon>
        <taxon>Actinopterygii</taxon>
        <taxon>Neopterygii</taxon>
        <taxon>Teleostei</taxon>
        <taxon>Ostariophysi</taxon>
        <taxon>Siluriformes</taxon>
        <taxon>Siluridae</taxon>
        <taxon>Silurus</taxon>
    </lineage>
</organism>
<proteinExistence type="inferred from homology"/>
<dbReference type="GO" id="GO:0005615">
    <property type="term" value="C:extracellular space"/>
    <property type="evidence" value="ECO:0007669"/>
    <property type="project" value="UniProtKB-ARBA"/>
</dbReference>
<evidence type="ECO:0000256" key="9">
    <source>
        <dbReference type="ARBA" id="ARBA00023242"/>
    </source>
</evidence>
<evidence type="ECO:0000259" key="11">
    <source>
        <dbReference type="Pfam" id="PF07292"/>
    </source>
</evidence>
<evidence type="ECO:0000313" key="12">
    <source>
        <dbReference type="EMBL" id="KAI5619708.1"/>
    </source>
</evidence>
<dbReference type="InterPro" id="IPR009909">
    <property type="entry name" value="Nmi/IFP35_dom"/>
</dbReference>
<evidence type="ECO:0000256" key="1">
    <source>
        <dbReference type="ARBA" id="ARBA00004123"/>
    </source>
</evidence>
<gene>
    <name evidence="12" type="ORF">C0J50_20706</name>
</gene>
<dbReference type="PANTHER" id="PTHR15225">
    <property type="entry name" value="INTERFERON-INDUCED PROTEIN 35/NMI N-MYC/STAT INTERACTING PROTEIN"/>
    <property type="match status" value="1"/>
</dbReference>
<comment type="subcellular location">
    <subcellularLocation>
        <location evidence="2">Cytoplasm</location>
    </subcellularLocation>
    <subcellularLocation>
        <location evidence="1">Nucleus</location>
    </subcellularLocation>
    <subcellularLocation>
        <location evidence="3">Secreted</location>
    </subcellularLocation>
</comment>
<dbReference type="InterPro" id="IPR012677">
    <property type="entry name" value="Nucleotide-bd_a/b_plait_sf"/>
</dbReference>
<feature type="coiled-coil region" evidence="10">
    <location>
        <begin position="79"/>
        <end position="183"/>
    </location>
</feature>
<keyword evidence="8" id="KW-0391">Immunity</keyword>
<comment type="caution">
    <text evidence="12">The sequence shown here is derived from an EMBL/GenBank/DDBJ whole genome shotgun (WGS) entry which is preliminary data.</text>
</comment>
<evidence type="ECO:0000256" key="6">
    <source>
        <dbReference type="ARBA" id="ARBA00022525"/>
    </source>
</evidence>
<keyword evidence="13" id="KW-1185">Reference proteome</keyword>
<name>A0AAD5FL62_SILAS</name>
<dbReference type="GO" id="GO:0045088">
    <property type="term" value="P:regulation of innate immune response"/>
    <property type="evidence" value="ECO:0007669"/>
    <property type="project" value="UniProtKB-ARBA"/>
</dbReference>
<keyword evidence="7" id="KW-0399">Innate immunity</keyword>
<keyword evidence="5" id="KW-0963">Cytoplasm</keyword>
<dbReference type="EMBL" id="MU551663">
    <property type="protein sequence ID" value="KAI5619708.1"/>
    <property type="molecule type" value="Genomic_DNA"/>
</dbReference>
<evidence type="ECO:0000256" key="2">
    <source>
        <dbReference type="ARBA" id="ARBA00004496"/>
    </source>
</evidence>
<evidence type="ECO:0000256" key="10">
    <source>
        <dbReference type="SAM" id="Coils"/>
    </source>
</evidence>
<dbReference type="GO" id="GO:0005634">
    <property type="term" value="C:nucleus"/>
    <property type="evidence" value="ECO:0007669"/>
    <property type="project" value="UniProtKB-SubCell"/>
</dbReference>
<dbReference type="Pfam" id="PF07292">
    <property type="entry name" value="NID"/>
    <property type="match status" value="2"/>
</dbReference>
<evidence type="ECO:0000313" key="13">
    <source>
        <dbReference type="Proteomes" id="UP001205998"/>
    </source>
</evidence>
<keyword evidence="9" id="KW-0539">Nucleus</keyword>
<evidence type="ECO:0000256" key="4">
    <source>
        <dbReference type="ARBA" id="ARBA00010081"/>
    </source>
</evidence>
<protein>
    <submittedName>
        <fullName evidence="12">Interferon-induced 35 kDa protein</fullName>
    </submittedName>
</protein>
<dbReference type="Proteomes" id="UP001205998">
    <property type="component" value="Unassembled WGS sequence"/>
</dbReference>
<keyword evidence="10" id="KW-0175">Coiled coil</keyword>
<evidence type="ECO:0000256" key="8">
    <source>
        <dbReference type="ARBA" id="ARBA00022859"/>
    </source>
</evidence>
<dbReference type="Gene3D" id="3.30.70.330">
    <property type="match status" value="1"/>
</dbReference>
<evidence type="ECO:0000256" key="3">
    <source>
        <dbReference type="ARBA" id="ARBA00004613"/>
    </source>
</evidence>
<feature type="domain" description="NID" evidence="11">
    <location>
        <begin position="321"/>
        <end position="408"/>
    </location>
</feature>
<dbReference type="FunFam" id="3.30.70.330:FF:000300">
    <property type="entry name" value="Interferon-induced protein 35"/>
    <property type="match status" value="1"/>
</dbReference>
<evidence type="ECO:0000256" key="5">
    <source>
        <dbReference type="ARBA" id="ARBA00022490"/>
    </source>
</evidence>
<dbReference type="GO" id="GO:0045087">
    <property type="term" value="P:innate immune response"/>
    <property type="evidence" value="ECO:0007669"/>
    <property type="project" value="UniProtKB-KW"/>
</dbReference>
<dbReference type="PANTHER" id="PTHR15225:SF1">
    <property type="entry name" value="INTERFERON-INDUCED 35 KDA PROTEIN"/>
    <property type="match status" value="1"/>
</dbReference>
<dbReference type="AlphaFoldDB" id="A0AAD5FL62"/>
<reference evidence="12" key="1">
    <citation type="submission" date="2018-07" db="EMBL/GenBank/DDBJ databases">
        <title>Comparative genomics of catfishes provides insights into carnivory and benthic adaptation.</title>
        <authorList>
            <person name="Zhang Y."/>
            <person name="Wang D."/>
            <person name="Peng Z."/>
            <person name="Zheng S."/>
            <person name="Shao F."/>
            <person name="Tao W."/>
        </authorList>
    </citation>
    <scope>NUCLEOTIDE SEQUENCE</scope>
    <source>
        <strain evidence="12">Chongqing</strain>
    </source>
</reference>
<evidence type="ECO:0000256" key="7">
    <source>
        <dbReference type="ARBA" id="ARBA00022588"/>
    </source>
</evidence>
<keyword evidence="6" id="KW-0964">Secreted</keyword>
<accession>A0AAD5FL62</accession>
<sequence length="431" mass="48657">MEVSLPALKLLDLLNCKRRCGGSELELFTNRIQITLINNSAIEGVMGQSADHFKILPRLSVHSNISMFIHFSDESSDNMQFIHDEIEKLKGQYNALLNDHKLLIEAKDNNIKFAQEFHQRAENRKRCLEADKMSQAKELQKEQEKLADLKQEENKLKKELGVIQQELELMDETNQNLKQQTEVSTAVPEKKVVFQGETAEEADALSFDVKPHIVYPMEGGTAFITFEEEDVAEKILALKDHVVQLGECSIKVRAEPVQFLVPSCVEMDTQVCPRRILVSNLPKKESVERVLDKLEIHFSKSKHGGGEVEESVMLEDSGNIIITFLDTNIAKGLTDKQVHEVEMERGKKSKVKVTPFLNGEITLLKTANITCSKTVRLTGIPPVMEKDNLQDLLEIHFQKSANSGGEVDAIVYNPMGERTFAVFQKDTSKPE</sequence>
<comment type="similarity">
    <text evidence="4">Belongs to the NMI family.</text>
</comment>
<dbReference type="GO" id="GO:0005737">
    <property type="term" value="C:cytoplasm"/>
    <property type="evidence" value="ECO:0007669"/>
    <property type="project" value="UniProtKB-SubCell"/>
</dbReference>